<dbReference type="GO" id="GO:0071555">
    <property type="term" value="P:cell wall organization"/>
    <property type="evidence" value="ECO:0007669"/>
    <property type="project" value="UniProtKB-KW"/>
</dbReference>
<dbReference type="GO" id="GO:0042973">
    <property type="term" value="F:glucan endo-1,3-beta-D-glucosidase activity"/>
    <property type="evidence" value="ECO:0007669"/>
    <property type="project" value="UniProtKB-EC"/>
</dbReference>
<evidence type="ECO:0000256" key="17">
    <source>
        <dbReference type="SAM" id="SignalP"/>
    </source>
</evidence>
<dbReference type="PANTHER" id="PTHR16631">
    <property type="entry name" value="GLUCAN 1,3-BETA-GLUCOSIDASE"/>
    <property type="match status" value="1"/>
</dbReference>
<comment type="caution">
    <text evidence="18">The sequence shown here is derived from an EMBL/GenBank/DDBJ whole genome shotgun (WGS) entry which is preliminary data.</text>
</comment>
<proteinExistence type="inferred from homology"/>
<protein>
    <recommendedName>
        <fullName evidence="5">glucan endo-1,3-beta-D-glucosidase</fullName>
        <ecNumber evidence="5">3.2.1.39</ecNumber>
    </recommendedName>
</protein>
<dbReference type="AlphaFoldDB" id="A0A8J2KQV6"/>
<gene>
    <name evidence="18" type="ORF">AFUS01_LOCUS18527</name>
</gene>
<keyword evidence="12" id="KW-0119">Carbohydrate metabolism</keyword>
<evidence type="ECO:0000256" key="9">
    <source>
        <dbReference type="ARBA" id="ARBA00022801"/>
    </source>
</evidence>
<keyword evidence="11" id="KW-0325">Glycoprotein</keyword>
<evidence type="ECO:0000256" key="12">
    <source>
        <dbReference type="ARBA" id="ARBA00023277"/>
    </source>
</evidence>
<dbReference type="InterPro" id="IPR050732">
    <property type="entry name" value="Beta-glucan_modifiers"/>
</dbReference>
<dbReference type="OrthoDB" id="7769663at2759"/>
<comment type="similarity">
    <text evidence="4 15">Belongs to the glycosyl hydrolase 17 family.</text>
</comment>
<organism evidence="18 19">
    <name type="scientific">Allacma fusca</name>
    <dbReference type="NCBI Taxonomy" id="39272"/>
    <lineage>
        <taxon>Eukaryota</taxon>
        <taxon>Metazoa</taxon>
        <taxon>Ecdysozoa</taxon>
        <taxon>Arthropoda</taxon>
        <taxon>Hexapoda</taxon>
        <taxon>Collembola</taxon>
        <taxon>Symphypleona</taxon>
        <taxon>Sminthuridae</taxon>
        <taxon>Allacma</taxon>
    </lineage>
</organism>
<dbReference type="Pfam" id="PF00332">
    <property type="entry name" value="Glyco_hydro_17"/>
    <property type="match status" value="1"/>
</dbReference>
<dbReference type="PANTHER" id="PTHR16631:SF17">
    <property type="entry name" value="GLUCAN ENDO-1,3-BETA-GLUCOSIDASE BTGC"/>
    <property type="match status" value="1"/>
</dbReference>
<keyword evidence="6" id="KW-1003">Cell membrane</keyword>
<name>A0A8J2KQV6_9HEXA</name>
<dbReference type="GO" id="GO:0000272">
    <property type="term" value="P:polysaccharide catabolic process"/>
    <property type="evidence" value="ECO:0007669"/>
    <property type="project" value="UniProtKB-KW"/>
</dbReference>
<evidence type="ECO:0000256" key="13">
    <source>
        <dbReference type="ARBA" id="ARBA00023316"/>
    </source>
</evidence>
<evidence type="ECO:0000256" key="16">
    <source>
        <dbReference type="RuleBase" id="RU004336"/>
    </source>
</evidence>
<feature type="signal peptide" evidence="17">
    <location>
        <begin position="1"/>
        <end position="19"/>
    </location>
</feature>
<evidence type="ECO:0000256" key="6">
    <source>
        <dbReference type="ARBA" id="ARBA00022475"/>
    </source>
</evidence>
<evidence type="ECO:0000256" key="5">
    <source>
        <dbReference type="ARBA" id="ARBA00012780"/>
    </source>
</evidence>
<comment type="catalytic activity">
    <reaction evidence="1">
        <text>Hydrolysis of (1-&gt;3)-beta-D-glucosidic linkages in (1-&gt;3)-beta-D-glucans.</text>
        <dbReference type="EC" id="3.2.1.39"/>
    </reaction>
</comment>
<keyword evidence="16" id="KW-0326">Glycosidase</keyword>
<evidence type="ECO:0000256" key="14">
    <source>
        <dbReference type="ARBA" id="ARBA00023326"/>
    </source>
</evidence>
<dbReference type="Proteomes" id="UP000708208">
    <property type="component" value="Unassembled WGS sequence"/>
</dbReference>
<dbReference type="InterPro" id="IPR000490">
    <property type="entry name" value="Glyco_hydro_17"/>
</dbReference>
<sequence length="339" mass="38635">MKTLLISAAVFTILGTISAQKFNRQYMGVAYSPYTDRFDDPQNSPRYWNGYTESDITAQLAVVRNYFSSISTYGMGTAGYNRGKPWDQCDSNALIARVAAKMNQQSSTKLNVNIGIYQDEDRDRAIGNAFSAADEANRLSRNTVWGITITNEYITTEPRGHEVLNMIKNNKDNARRRGLKIGTRIHVCGEFLGGNLRNVLGLIARESDFIYCNVYPSNQHAQEGPRSSAINVIYYFLELQKAIKRVNPNIEVIIGETGWPSDGNSFNNSPNSVQNEVIYWKEINTLAVEKRVKVQMFQAIDEPWKGQNSKDKAERHYGWWTKPRNRENRFIEKETGRAF</sequence>
<evidence type="ECO:0000256" key="8">
    <source>
        <dbReference type="ARBA" id="ARBA00022729"/>
    </source>
</evidence>
<keyword evidence="8 17" id="KW-0732">Signal</keyword>
<dbReference type="EMBL" id="CAJVCH010184924">
    <property type="protein sequence ID" value="CAG7729836.1"/>
    <property type="molecule type" value="Genomic_DNA"/>
</dbReference>
<evidence type="ECO:0000256" key="1">
    <source>
        <dbReference type="ARBA" id="ARBA00000382"/>
    </source>
</evidence>
<comment type="subcellular location">
    <subcellularLocation>
        <location evidence="2">Cell membrane</location>
    </subcellularLocation>
    <subcellularLocation>
        <location evidence="3">Secreted</location>
    </subcellularLocation>
</comment>
<evidence type="ECO:0000313" key="18">
    <source>
        <dbReference type="EMBL" id="CAG7729836.1"/>
    </source>
</evidence>
<keyword evidence="9 16" id="KW-0378">Hydrolase</keyword>
<evidence type="ECO:0000313" key="19">
    <source>
        <dbReference type="Proteomes" id="UP000708208"/>
    </source>
</evidence>
<dbReference type="PROSITE" id="PS00587">
    <property type="entry name" value="GLYCOSYL_HYDROL_F17"/>
    <property type="match status" value="1"/>
</dbReference>
<keyword evidence="19" id="KW-1185">Reference proteome</keyword>
<keyword evidence="10" id="KW-0472">Membrane</keyword>
<evidence type="ECO:0000256" key="2">
    <source>
        <dbReference type="ARBA" id="ARBA00004236"/>
    </source>
</evidence>
<feature type="chain" id="PRO_5035211398" description="glucan endo-1,3-beta-D-glucosidase" evidence="17">
    <location>
        <begin position="20"/>
        <end position="339"/>
    </location>
</feature>
<dbReference type="GO" id="GO:0005576">
    <property type="term" value="C:extracellular region"/>
    <property type="evidence" value="ECO:0007669"/>
    <property type="project" value="UniProtKB-SubCell"/>
</dbReference>
<evidence type="ECO:0000256" key="10">
    <source>
        <dbReference type="ARBA" id="ARBA00023136"/>
    </source>
</evidence>
<dbReference type="GO" id="GO:0005886">
    <property type="term" value="C:plasma membrane"/>
    <property type="evidence" value="ECO:0007669"/>
    <property type="project" value="UniProtKB-SubCell"/>
</dbReference>
<evidence type="ECO:0000256" key="11">
    <source>
        <dbReference type="ARBA" id="ARBA00023180"/>
    </source>
</evidence>
<dbReference type="EC" id="3.2.1.39" evidence="5"/>
<evidence type="ECO:0000256" key="3">
    <source>
        <dbReference type="ARBA" id="ARBA00004613"/>
    </source>
</evidence>
<evidence type="ECO:0000256" key="7">
    <source>
        <dbReference type="ARBA" id="ARBA00022525"/>
    </source>
</evidence>
<keyword evidence="14" id="KW-0624">Polysaccharide degradation</keyword>
<evidence type="ECO:0000256" key="15">
    <source>
        <dbReference type="RuleBase" id="RU004335"/>
    </source>
</evidence>
<keyword evidence="13" id="KW-0961">Cell wall biogenesis/degradation</keyword>
<accession>A0A8J2KQV6</accession>
<keyword evidence="7" id="KW-0964">Secreted</keyword>
<reference evidence="18" key="1">
    <citation type="submission" date="2021-06" db="EMBL/GenBank/DDBJ databases">
        <authorList>
            <person name="Hodson N. C."/>
            <person name="Mongue J. A."/>
            <person name="Jaron S. K."/>
        </authorList>
    </citation>
    <scope>NUCLEOTIDE SEQUENCE</scope>
</reference>
<evidence type="ECO:0000256" key="4">
    <source>
        <dbReference type="ARBA" id="ARBA00008773"/>
    </source>
</evidence>